<evidence type="ECO:0000313" key="2">
    <source>
        <dbReference type="Proteomes" id="UP000663891"/>
    </source>
</evidence>
<evidence type="ECO:0000313" key="1">
    <source>
        <dbReference type="EMBL" id="CAF1544616.1"/>
    </source>
</evidence>
<feature type="non-terminal residue" evidence="1">
    <location>
        <position position="64"/>
    </location>
</feature>
<dbReference type="Gene3D" id="1.10.560.10">
    <property type="entry name" value="GroEL-like equatorial domain"/>
    <property type="match status" value="1"/>
</dbReference>
<name>A0A815WDS0_9BILA</name>
<dbReference type="InterPro" id="IPR027413">
    <property type="entry name" value="GROEL-like_equatorial_sf"/>
</dbReference>
<dbReference type="Pfam" id="PF00118">
    <property type="entry name" value="Cpn60_TCP1"/>
    <property type="match status" value="1"/>
</dbReference>
<organism evidence="1 2">
    <name type="scientific">Adineta steineri</name>
    <dbReference type="NCBI Taxonomy" id="433720"/>
    <lineage>
        <taxon>Eukaryota</taxon>
        <taxon>Metazoa</taxon>
        <taxon>Spiralia</taxon>
        <taxon>Gnathifera</taxon>
        <taxon>Rotifera</taxon>
        <taxon>Eurotatoria</taxon>
        <taxon>Bdelloidea</taxon>
        <taxon>Adinetida</taxon>
        <taxon>Adinetidae</taxon>
        <taxon>Adineta</taxon>
    </lineage>
</organism>
<dbReference type="InterPro" id="IPR002423">
    <property type="entry name" value="Cpn60/GroEL/TCP-1"/>
</dbReference>
<comment type="caution">
    <text evidence="1">The sequence shown here is derived from an EMBL/GenBank/DDBJ whole genome shotgun (WGS) entry which is preliminary data.</text>
</comment>
<dbReference type="GO" id="GO:0005524">
    <property type="term" value="F:ATP binding"/>
    <property type="evidence" value="ECO:0007669"/>
    <property type="project" value="InterPro"/>
</dbReference>
<dbReference type="SUPFAM" id="SSF48592">
    <property type="entry name" value="GroEL equatorial domain-like"/>
    <property type="match status" value="1"/>
</dbReference>
<dbReference type="AlphaFoldDB" id="A0A815WDS0"/>
<accession>A0A815WDS0</accession>
<feature type="non-terminal residue" evidence="1">
    <location>
        <position position="1"/>
    </location>
</feature>
<dbReference type="Proteomes" id="UP000663891">
    <property type="component" value="Unassembled WGS sequence"/>
</dbReference>
<dbReference type="OrthoDB" id="10052040at2759"/>
<dbReference type="EMBL" id="CAJNON010008475">
    <property type="protein sequence ID" value="CAF1544616.1"/>
    <property type="molecule type" value="Genomic_DNA"/>
</dbReference>
<protein>
    <submittedName>
        <fullName evidence="1">Uncharacterized protein</fullName>
    </submittedName>
</protein>
<sequence length="64" mass="7016">GVQAFAEALLIIPKAIAQNAGHDQHEYTTSKIPAEIDIATGEAMEPKILGIYDNYRVKKTINSF</sequence>
<gene>
    <name evidence="1" type="ORF">VCS650_LOCUS44100</name>
</gene>
<reference evidence="1" key="1">
    <citation type="submission" date="2021-02" db="EMBL/GenBank/DDBJ databases">
        <authorList>
            <person name="Nowell W R."/>
        </authorList>
    </citation>
    <scope>NUCLEOTIDE SEQUENCE</scope>
</reference>
<proteinExistence type="predicted"/>